<proteinExistence type="predicted"/>
<sequence length="204" mass="23861">MKFIDDIIVLLAKGKQALIEFFKPIWEKIVKWILKNKKALLNKLILVNDVTEFIRRFTLNTARHINYGEIRIKKLNPNFAKNDPAYVVEEYSYSTTNRGRGGKSPLKKFVYEVEVTSIRSLNNLNKYIKLVGELELLGKLPTGEKIYSGKVQYWIKELNQWKVKKMASTFFPKKWSEVKIRSVIQEVSMNIQVKQGNRFVGMTK</sequence>
<feature type="domain" description="Bacterial EndoU nuclease" evidence="1">
    <location>
        <begin position="144"/>
        <end position="197"/>
    </location>
</feature>
<name>A0A6N8HAV4_9FLAO</name>
<dbReference type="AlphaFoldDB" id="A0A6N8HAV4"/>
<keyword evidence="3" id="KW-1185">Reference proteome</keyword>
<organism evidence="2 3">
    <name type="scientific">Flavobacterium rakeshii</name>
    <dbReference type="NCBI Taxonomy" id="1038845"/>
    <lineage>
        <taxon>Bacteria</taxon>
        <taxon>Pseudomonadati</taxon>
        <taxon>Bacteroidota</taxon>
        <taxon>Flavobacteriia</taxon>
        <taxon>Flavobacteriales</taxon>
        <taxon>Flavobacteriaceae</taxon>
        <taxon>Flavobacterium</taxon>
    </lineage>
</organism>
<evidence type="ECO:0000313" key="3">
    <source>
        <dbReference type="Proteomes" id="UP000433945"/>
    </source>
</evidence>
<evidence type="ECO:0000259" key="1">
    <source>
        <dbReference type="Pfam" id="PF14436"/>
    </source>
</evidence>
<dbReference type="InterPro" id="IPR029501">
    <property type="entry name" value="EndoU_bac"/>
</dbReference>
<comment type="caution">
    <text evidence="2">The sequence shown here is derived from an EMBL/GenBank/DDBJ whole genome shotgun (WGS) entry which is preliminary data.</text>
</comment>
<dbReference type="Pfam" id="PF14436">
    <property type="entry name" value="EndoU_bacteria"/>
    <property type="match status" value="1"/>
</dbReference>
<reference evidence="2 3" key="1">
    <citation type="submission" date="2019-12" db="EMBL/GenBank/DDBJ databases">
        <authorList>
            <person name="Sun J.-Q."/>
        </authorList>
    </citation>
    <scope>NUCLEOTIDE SEQUENCE [LARGE SCALE GENOMIC DNA]</scope>
    <source>
        <strain evidence="2 3">JCM 17928</strain>
    </source>
</reference>
<dbReference type="EMBL" id="WOWP01000002">
    <property type="protein sequence ID" value="MUV02286.1"/>
    <property type="molecule type" value="Genomic_DNA"/>
</dbReference>
<accession>A0A6N8HAV4</accession>
<protein>
    <recommendedName>
        <fullName evidence="1">Bacterial EndoU nuclease domain-containing protein</fullName>
    </recommendedName>
</protein>
<gene>
    <name evidence="2" type="ORF">GN157_01055</name>
</gene>
<dbReference type="GO" id="GO:0004519">
    <property type="term" value="F:endonuclease activity"/>
    <property type="evidence" value="ECO:0007669"/>
    <property type="project" value="InterPro"/>
</dbReference>
<dbReference type="RefSeq" id="WP_157481292.1">
    <property type="nucleotide sequence ID" value="NZ_WOWP01000002.1"/>
</dbReference>
<dbReference type="Proteomes" id="UP000433945">
    <property type="component" value="Unassembled WGS sequence"/>
</dbReference>
<evidence type="ECO:0000313" key="2">
    <source>
        <dbReference type="EMBL" id="MUV02286.1"/>
    </source>
</evidence>